<feature type="compositionally biased region" description="Basic and acidic residues" evidence="1">
    <location>
        <begin position="376"/>
        <end position="388"/>
    </location>
</feature>
<feature type="compositionally biased region" description="Polar residues" evidence="1">
    <location>
        <begin position="132"/>
        <end position="147"/>
    </location>
</feature>
<feature type="region of interest" description="Disordered" evidence="1">
    <location>
        <begin position="1"/>
        <end position="53"/>
    </location>
</feature>
<feature type="region of interest" description="Disordered" evidence="1">
    <location>
        <begin position="375"/>
        <end position="414"/>
    </location>
</feature>
<dbReference type="PANTHER" id="PTHR33223:SF10">
    <property type="entry name" value="AMINOTRANSFERASE-LIKE PLANT MOBILE DOMAIN-CONTAINING PROTEIN"/>
    <property type="match status" value="1"/>
</dbReference>
<evidence type="ECO:0000313" key="4">
    <source>
        <dbReference type="Proteomes" id="UP001222027"/>
    </source>
</evidence>
<feature type="domain" description="Retrotransposon gag" evidence="2">
    <location>
        <begin position="251"/>
        <end position="342"/>
    </location>
</feature>
<feature type="compositionally biased region" description="Basic and acidic residues" evidence="1">
    <location>
        <begin position="180"/>
        <end position="192"/>
    </location>
</feature>
<dbReference type="Pfam" id="PF03732">
    <property type="entry name" value="Retrotrans_gag"/>
    <property type="match status" value="1"/>
</dbReference>
<dbReference type="Proteomes" id="UP001222027">
    <property type="component" value="Unassembled WGS sequence"/>
</dbReference>
<feature type="region of interest" description="Disordered" evidence="1">
    <location>
        <begin position="486"/>
        <end position="505"/>
    </location>
</feature>
<dbReference type="SUPFAM" id="SSF50630">
    <property type="entry name" value="Acid proteases"/>
    <property type="match status" value="1"/>
</dbReference>
<accession>A0AAV8Q3J4</accession>
<keyword evidence="4" id="KW-1185">Reference proteome</keyword>
<reference evidence="3 4" key="1">
    <citation type="submission" date="2022-12" db="EMBL/GenBank/DDBJ databases">
        <title>Chromosome-scale assembly of the Ensete ventricosum genome.</title>
        <authorList>
            <person name="Dussert Y."/>
            <person name="Stocks J."/>
            <person name="Wendawek A."/>
            <person name="Woldeyes F."/>
            <person name="Nichols R.A."/>
            <person name="Borrell J.S."/>
        </authorList>
    </citation>
    <scope>NUCLEOTIDE SEQUENCE [LARGE SCALE GENOMIC DNA]</scope>
    <source>
        <strain evidence="4">cv. Maze</strain>
        <tissue evidence="3">Seeds</tissue>
    </source>
</reference>
<evidence type="ECO:0000313" key="3">
    <source>
        <dbReference type="EMBL" id="KAJ8464803.1"/>
    </source>
</evidence>
<feature type="compositionally biased region" description="Basic and acidic residues" evidence="1">
    <location>
        <begin position="11"/>
        <end position="25"/>
    </location>
</feature>
<proteinExistence type="predicted"/>
<gene>
    <name evidence="3" type="ORF">OPV22_027355</name>
</gene>
<feature type="region of interest" description="Disordered" evidence="1">
    <location>
        <begin position="92"/>
        <end position="161"/>
    </location>
</feature>
<dbReference type="Gene3D" id="2.40.70.10">
    <property type="entry name" value="Acid Proteases"/>
    <property type="match status" value="1"/>
</dbReference>
<dbReference type="CDD" id="cd00303">
    <property type="entry name" value="retropepsin_like"/>
    <property type="match status" value="1"/>
</dbReference>
<organism evidence="3 4">
    <name type="scientific">Ensete ventricosum</name>
    <name type="common">Abyssinian banana</name>
    <name type="synonym">Musa ensete</name>
    <dbReference type="NCBI Taxonomy" id="4639"/>
    <lineage>
        <taxon>Eukaryota</taxon>
        <taxon>Viridiplantae</taxon>
        <taxon>Streptophyta</taxon>
        <taxon>Embryophyta</taxon>
        <taxon>Tracheophyta</taxon>
        <taxon>Spermatophyta</taxon>
        <taxon>Magnoliopsida</taxon>
        <taxon>Liliopsida</taxon>
        <taxon>Zingiberales</taxon>
        <taxon>Musaceae</taxon>
        <taxon>Ensete</taxon>
    </lineage>
</organism>
<dbReference type="EMBL" id="JAQQAF010000008">
    <property type="protein sequence ID" value="KAJ8464803.1"/>
    <property type="molecule type" value="Genomic_DNA"/>
</dbReference>
<evidence type="ECO:0000256" key="1">
    <source>
        <dbReference type="SAM" id="MobiDB-lite"/>
    </source>
</evidence>
<feature type="compositionally biased region" description="Basic and acidic residues" evidence="1">
    <location>
        <begin position="722"/>
        <end position="734"/>
    </location>
</feature>
<protein>
    <recommendedName>
        <fullName evidence="2">Retrotransposon gag domain-containing protein</fullName>
    </recommendedName>
</protein>
<evidence type="ECO:0000259" key="2">
    <source>
        <dbReference type="Pfam" id="PF03732"/>
    </source>
</evidence>
<name>A0AAV8Q3J4_ENSVE</name>
<sequence>MSPERSLADSGPERRTEPDHPRSTEEAPAAMPTPNRFWRMMTDPGFPSPASNPAPPMVTAEAFLGLTSQVQALAGMVQTIIPYLPQLVQSATHQSAPPRAESPTAPSRGIPPVAEAPPPRVTEAPPPRIPASPTSTPNRSQSRSHNPAPTEPDLDVLSTDSTDSLREQVRRVHQRLDEVQREVLRSKDEAGESSKGGSPFTLEIHSKPLPATFRLPALEPYDGSGDPVEHVATFRAQMALYDTSEALMCRAFPTTLRGSARNWYARLKPASIPSFDVLAREFESNFLASACPRPTTASLLGMAQGSDEPLSQFVRRFTSQVQGIPDLHPSLAIQVFLTGLKPSRFFWSLIERPPTTLPEMLQRAHQYVAAETLIAGKRDEAKRPRGEQSRGNPAPPPKKREDRSGLLPARPPPIPLNSTRTVFFQIREKGLLKAPSPMKSHPERRDKRRYCRFHREYGHDTEECRDLQYQIEDLIKRGHLRRYVCEQPPLSDGRPPRDLSPRPQGPVEKQIDVIFGGPASGGNSSTARKAYARSEVGKRPLHHEELDVAFRSQDEEHASHDDALVISIRMANAYVKRVMIDTGSSADILYFNAFQRLGLTDLDLTPLTSTLTGFTGDSISPLGTTTIPVTIGGEPRSKTLIVPFMVVRLPSAYNAIIGRPTLNRLRAVVSTYHRVLKFPTRAGIGEVRSDPKESRQCYLAATTLCKKPRTGPINATAPDPVEDARGAHSAEKVLELPLDPSRKGKLVKGSTRRLPNTT</sequence>
<dbReference type="InterPro" id="IPR021109">
    <property type="entry name" value="Peptidase_aspartic_dom_sf"/>
</dbReference>
<feature type="region of interest" description="Disordered" evidence="1">
    <location>
        <begin position="709"/>
        <end position="758"/>
    </location>
</feature>
<dbReference type="InterPro" id="IPR005162">
    <property type="entry name" value="Retrotrans_gag_dom"/>
</dbReference>
<feature type="region of interest" description="Disordered" evidence="1">
    <location>
        <begin position="180"/>
        <end position="204"/>
    </location>
</feature>
<dbReference type="AlphaFoldDB" id="A0AAV8Q3J4"/>
<dbReference type="PANTHER" id="PTHR33223">
    <property type="entry name" value="CCHC-TYPE DOMAIN-CONTAINING PROTEIN"/>
    <property type="match status" value="1"/>
</dbReference>
<feature type="compositionally biased region" description="Pro residues" evidence="1">
    <location>
        <begin position="114"/>
        <end position="130"/>
    </location>
</feature>
<comment type="caution">
    <text evidence="3">The sequence shown here is derived from an EMBL/GenBank/DDBJ whole genome shotgun (WGS) entry which is preliminary data.</text>
</comment>